<gene>
    <name evidence="2" type="ORF">A4X13_0g6600</name>
</gene>
<feature type="region of interest" description="Disordered" evidence="1">
    <location>
        <begin position="266"/>
        <end position="348"/>
    </location>
</feature>
<organism evidence="2 3">
    <name type="scientific">Tilletia indica</name>
    <dbReference type="NCBI Taxonomy" id="43049"/>
    <lineage>
        <taxon>Eukaryota</taxon>
        <taxon>Fungi</taxon>
        <taxon>Dikarya</taxon>
        <taxon>Basidiomycota</taxon>
        <taxon>Ustilaginomycotina</taxon>
        <taxon>Exobasidiomycetes</taxon>
        <taxon>Tilletiales</taxon>
        <taxon>Tilletiaceae</taxon>
        <taxon>Tilletia</taxon>
    </lineage>
</organism>
<dbReference type="AlphaFoldDB" id="A0A8T8SNR5"/>
<evidence type="ECO:0000313" key="3">
    <source>
        <dbReference type="Proteomes" id="UP000077521"/>
    </source>
</evidence>
<dbReference type="EMBL" id="LWDF02000655">
    <property type="protein sequence ID" value="KAE8244432.1"/>
    <property type="molecule type" value="Genomic_DNA"/>
</dbReference>
<feature type="compositionally biased region" description="Low complexity" evidence="1">
    <location>
        <begin position="266"/>
        <end position="287"/>
    </location>
</feature>
<sequence>MFVVIDLIPIGDHVKPSPIFLHPLLAPHHLDEFSLPVSFPVDAQAQLHVQDGQPIIYCRHRRSDVVHNAVRATSTPRRVNTGDNITILSSDEPTKAFVKYAVQVAHFSFSPDLHQEVSVELQRLNSASALALQAETSSQLPLILPLEGKLPIPAPSGTNWDGVRSLVDDVRARSAHDAHSRKKQHEHRTCDSLIPKHSSIEHTSASRSPEARSYAQFIAQAQIDSPQRSARSVVDMPTDPQLCLPPLRYPLSSSVSTVPSSTSAYTSVLSSDLPSSTPATTSTRPSNPLSPVVTSHPHFGTDIGTGVDTAKFNSEAPRSRPSEPSQSLPSHPASSKKHLAQMRTAPPSSAALALHRVREAWIQSRTTLDSVQTTFAPRQPPSTSSFSTSLDIALSRLRMA</sequence>
<feature type="region of interest" description="Disordered" evidence="1">
    <location>
        <begin position="174"/>
        <end position="211"/>
    </location>
</feature>
<dbReference type="Proteomes" id="UP000077521">
    <property type="component" value="Unassembled WGS sequence"/>
</dbReference>
<proteinExistence type="predicted"/>
<protein>
    <submittedName>
        <fullName evidence="2">Uncharacterized protein</fullName>
    </submittedName>
</protein>
<evidence type="ECO:0000313" key="2">
    <source>
        <dbReference type="EMBL" id="KAE8244432.1"/>
    </source>
</evidence>
<reference evidence="2" key="1">
    <citation type="submission" date="2016-04" db="EMBL/GenBank/DDBJ databases">
        <authorList>
            <person name="Nguyen H.D."/>
            <person name="Samba Siva P."/>
            <person name="Cullis J."/>
            <person name="Levesque C.A."/>
            <person name="Hambleton S."/>
        </authorList>
    </citation>
    <scope>NUCLEOTIDE SEQUENCE</scope>
    <source>
        <strain evidence="2">DAOMC 236416</strain>
    </source>
</reference>
<name>A0A8T8SNR5_9BASI</name>
<reference evidence="2" key="2">
    <citation type="journal article" date="2019" name="IMA Fungus">
        <title>Genome sequencing and comparison of five Tilletia species to identify candidate genes for the detection of regulated species infecting wheat.</title>
        <authorList>
            <person name="Nguyen H.D.T."/>
            <person name="Sultana T."/>
            <person name="Kesanakurti P."/>
            <person name="Hambleton S."/>
        </authorList>
    </citation>
    <scope>NUCLEOTIDE SEQUENCE</scope>
    <source>
        <strain evidence="2">DAOMC 236416</strain>
    </source>
</reference>
<accession>A0A8T8SNR5</accession>
<comment type="caution">
    <text evidence="2">The sequence shown here is derived from an EMBL/GenBank/DDBJ whole genome shotgun (WGS) entry which is preliminary data.</text>
</comment>
<evidence type="ECO:0000256" key="1">
    <source>
        <dbReference type="SAM" id="MobiDB-lite"/>
    </source>
</evidence>
<keyword evidence="3" id="KW-1185">Reference proteome</keyword>